<accession>A0A454TM84</accession>
<feature type="site" description="Transition state stabilizer" evidence="5 8">
    <location>
        <position position="186"/>
    </location>
</feature>
<dbReference type="SUPFAM" id="SSF53254">
    <property type="entry name" value="Phosphoglycerate mutase-like"/>
    <property type="match status" value="1"/>
</dbReference>
<evidence type="ECO:0000256" key="2">
    <source>
        <dbReference type="ARBA" id="ARBA00022432"/>
    </source>
</evidence>
<gene>
    <name evidence="5" type="primary">gpmA</name>
    <name evidence="10" type="ORF">EGA29_19115</name>
</gene>
<evidence type="ECO:0000256" key="8">
    <source>
        <dbReference type="PIRSR" id="PIRSR613078-3"/>
    </source>
</evidence>
<dbReference type="GO" id="GO:0004619">
    <property type="term" value="F:phosphoglycerate mutase activity"/>
    <property type="evidence" value="ECO:0007669"/>
    <property type="project" value="UniProtKB-UniRule"/>
</dbReference>
<dbReference type="AlphaFoldDB" id="A0A454TM84"/>
<evidence type="ECO:0000313" key="11">
    <source>
        <dbReference type="Proteomes" id="UP000271222"/>
    </source>
</evidence>
<keyword evidence="2 5" id="KW-0312">Gluconeogenesis</keyword>
<dbReference type="InterPro" id="IPR013078">
    <property type="entry name" value="His_Pase_superF_clade-1"/>
</dbReference>
<comment type="pathway">
    <text evidence="5 9">Carbohydrate degradation; glycolysis; pyruvate from D-glyceraldehyde 3-phosphate: step 3/5.</text>
</comment>
<dbReference type="PROSITE" id="PS00175">
    <property type="entry name" value="PG_MUTASE"/>
    <property type="match status" value="1"/>
</dbReference>
<dbReference type="UniPathway" id="UPA00109">
    <property type="reaction ID" value="UER00186"/>
</dbReference>
<dbReference type="Pfam" id="PF00300">
    <property type="entry name" value="His_Phos_1"/>
    <property type="match status" value="2"/>
</dbReference>
<evidence type="ECO:0000256" key="4">
    <source>
        <dbReference type="ARBA" id="ARBA00023235"/>
    </source>
</evidence>
<evidence type="ECO:0000256" key="5">
    <source>
        <dbReference type="HAMAP-Rule" id="MF_01039"/>
    </source>
</evidence>
<dbReference type="SMART" id="SM00855">
    <property type="entry name" value="PGAM"/>
    <property type="match status" value="1"/>
</dbReference>
<keyword evidence="3 5" id="KW-0324">Glycolysis</keyword>
<feature type="binding site" evidence="5 7">
    <location>
        <begin position="91"/>
        <end position="94"/>
    </location>
    <ligand>
        <name>substrate</name>
    </ligand>
</feature>
<protein>
    <recommendedName>
        <fullName evidence="5 9">2,3-bisphosphoglycerate-dependent phosphoglycerate mutase</fullName>
        <shortName evidence="5">BPG-dependent PGAM</shortName>
        <shortName evidence="5">PGAM</shortName>
        <shortName evidence="5">Phosphoglyceromutase</shortName>
        <shortName evidence="5">dPGM</shortName>
        <ecNumber evidence="5 9">5.4.2.11</ecNumber>
    </recommendedName>
</protein>
<dbReference type="InterPro" id="IPR001345">
    <property type="entry name" value="PG/BPGM_mutase_AS"/>
</dbReference>
<feature type="binding site" evidence="5 7">
    <location>
        <position position="102"/>
    </location>
    <ligand>
        <name>substrate</name>
    </ligand>
</feature>
<keyword evidence="4 5" id="KW-0413">Isomerase</keyword>
<comment type="similarity">
    <text evidence="1 5">Belongs to the phosphoglycerate mutase family. BPG-dependent PGAM subfamily.</text>
</comment>
<feature type="active site" description="Proton donor/acceptor" evidence="5 6">
    <location>
        <position position="91"/>
    </location>
</feature>
<evidence type="ECO:0000256" key="7">
    <source>
        <dbReference type="PIRSR" id="PIRSR613078-2"/>
    </source>
</evidence>
<comment type="caution">
    <text evidence="10">The sequence shown here is derived from an EMBL/GenBank/DDBJ whole genome shotgun (WGS) entry which is preliminary data.</text>
</comment>
<reference evidence="10 11" key="1">
    <citation type="submission" date="2018-10" db="EMBL/GenBank/DDBJ databases">
        <title>Draft Genome Sequence of Ralstonia pseudosolanacearum (R. solanacearum phylotype I) Strain Tg03 Isolated from Luffa cylindrica in China.</title>
        <authorList>
            <person name="Yuan G.-Q."/>
            <person name="Li Q.-Q."/>
            <person name="Zhang Y.-W."/>
        </authorList>
    </citation>
    <scope>NUCLEOTIDE SEQUENCE [LARGE SCALE GENOMIC DNA]</scope>
    <source>
        <strain evidence="10 11">Tg03</strain>
    </source>
</reference>
<sequence>MELKYVRLVLVRHGESVWNRDQLFTGWADVDLTDDGIAQMHHAAQALRDAAVEFDIAFSSVLTRCIRSQWALLEALHCMWIPQALDWRLNERHYGGLTGRSKEEAVRIFGASAVQRWRRDYDTVPPPLDEVAASHILLDRRYAHLAPHELPTAESLRQTVLRVGAAWRQGIAPALLSGQRVLITGHGNALRALIQLIEGLPDDAVSHIEVANGTPLVYDLDQALSLVRKRELTVPEWPRSHIL</sequence>
<feature type="active site" description="Tele-phosphohistidine intermediate" evidence="5 6">
    <location>
        <position position="13"/>
    </location>
</feature>
<feature type="binding site" evidence="5 7">
    <location>
        <position position="64"/>
    </location>
    <ligand>
        <name>substrate</name>
    </ligand>
</feature>
<evidence type="ECO:0000256" key="3">
    <source>
        <dbReference type="ARBA" id="ARBA00023152"/>
    </source>
</evidence>
<feature type="binding site" evidence="5 7">
    <location>
        <begin position="187"/>
        <end position="188"/>
    </location>
    <ligand>
        <name>substrate</name>
    </ligand>
</feature>
<dbReference type="GO" id="GO:0006096">
    <property type="term" value="P:glycolytic process"/>
    <property type="evidence" value="ECO:0007669"/>
    <property type="project" value="UniProtKB-UniRule"/>
</dbReference>
<proteinExistence type="inferred from homology"/>
<dbReference type="EMBL" id="RJTL01000035">
    <property type="protein sequence ID" value="RNM03241.1"/>
    <property type="molecule type" value="Genomic_DNA"/>
</dbReference>
<dbReference type="PANTHER" id="PTHR11931">
    <property type="entry name" value="PHOSPHOGLYCERATE MUTASE"/>
    <property type="match status" value="1"/>
</dbReference>
<comment type="function">
    <text evidence="5 9">Catalyzes the interconversion of 2-phosphoglycerate and 3-phosphoglycerate.</text>
</comment>
<dbReference type="InterPro" id="IPR029033">
    <property type="entry name" value="His_PPase_superfam"/>
</dbReference>
<dbReference type="Gene3D" id="3.40.50.1240">
    <property type="entry name" value="Phosphoglycerate mutase-like"/>
    <property type="match status" value="1"/>
</dbReference>
<dbReference type="EC" id="5.4.2.11" evidence="5 9"/>
<evidence type="ECO:0000313" key="10">
    <source>
        <dbReference type="EMBL" id="RNM03241.1"/>
    </source>
</evidence>
<comment type="catalytic activity">
    <reaction evidence="5 9">
        <text>(2R)-2-phosphoglycerate = (2R)-3-phosphoglycerate</text>
        <dbReference type="Rhea" id="RHEA:15901"/>
        <dbReference type="ChEBI" id="CHEBI:58272"/>
        <dbReference type="ChEBI" id="CHEBI:58289"/>
        <dbReference type="EC" id="5.4.2.11"/>
    </reaction>
</comment>
<dbReference type="NCBIfam" id="TIGR01258">
    <property type="entry name" value="pgm_1"/>
    <property type="match status" value="1"/>
</dbReference>
<dbReference type="GO" id="GO:0006094">
    <property type="term" value="P:gluconeogenesis"/>
    <property type="evidence" value="ECO:0007669"/>
    <property type="project" value="UniProtKB-UniRule"/>
</dbReference>
<feature type="binding site" evidence="5 7">
    <location>
        <begin position="12"/>
        <end position="19"/>
    </location>
    <ligand>
        <name>substrate</name>
    </ligand>
</feature>
<evidence type="ECO:0000256" key="9">
    <source>
        <dbReference type="RuleBase" id="RU004512"/>
    </source>
</evidence>
<comment type="subunit">
    <text evidence="5">Homodimer.</text>
</comment>
<name>A0A454TM84_9RALS</name>
<feature type="binding site" evidence="5 7">
    <location>
        <begin position="25"/>
        <end position="26"/>
    </location>
    <ligand>
        <name>substrate</name>
    </ligand>
</feature>
<dbReference type="CDD" id="cd07067">
    <property type="entry name" value="HP_PGM_like"/>
    <property type="match status" value="1"/>
</dbReference>
<dbReference type="InterPro" id="IPR005952">
    <property type="entry name" value="Phosphogly_mut1"/>
</dbReference>
<dbReference type="OrthoDB" id="9781415at2"/>
<evidence type="ECO:0000256" key="1">
    <source>
        <dbReference type="ARBA" id="ARBA00006717"/>
    </source>
</evidence>
<evidence type="ECO:0000256" key="6">
    <source>
        <dbReference type="PIRSR" id="PIRSR613078-1"/>
    </source>
</evidence>
<feature type="binding site" evidence="5 7">
    <location>
        <begin position="118"/>
        <end position="119"/>
    </location>
    <ligand>
        <name>substrate</name>
    </ligand>
</feature>
<dbReference type="HAMAP" id="MF_01039">
    <property type="entry name" value="PGAM_GpmA"/>
    <property type="match status" value="1"/>
</dbReference>
<organism evidence="10 11">
    <name type="scientific">Ralstonia pseudosolanacearum</name>
    <dbReference type="NCBI Taxonomy" id="1310165"/>
    <lineage>
        <taxon>Bacteria</taxon>
        <taxon>Pseudomonadati</taxon>
        <taxon>Pseudomonadota</taxon>
        <taxon>Betaproteobacteria</taxon>
        <taxon>Burkholderiales</taxon>
        <taxon>Burkholderiaceae</taxon>
        <taxon>Ralstonia</taxon>
        <taxon>Ralstonia solanacearum species complex</taxon>
    </lineage>
</organism>
<dbReference type="Proteomes" id="UP000271222">
    <property type="component" value="Unassembled WGS sequence"/>
</dbReference>